<evidence type="ECO:0008006" key="3">
    <source>
        <dbReference type="Google" id="ProtNLM"/>
    </source>
</evidence>
<evidence type="ECO:0000313" key="1">
    <source>
        <dbReference type="EMBL" id="ADB03837.1"/>
    </source>
</evidence>
<accession>D2XA60</accession>
<dbReference type="RefSeq" id="YP_003406799.1">
    <property type="nucleotide sequence ID" value="NC_013756.1"/>
</dbReference>
<dbReference type="KEGG" id="vg:8746287"/>
<proteinExistence type="predicted"/>
<dbReference type="GeneID" id="8746287"/>
<organism evidence="1 2">
    <name type="scientific">Marseillevirus marseillevirus</name>
    <name type="common">GBM</name>
    <dbReference type="NCBI Taxonomy" id="694581"/>
    <lineage>
        <taxon>Viruses</taxon>
        <taxon>Varidnaviria</taxon>
        <taxon>Bamfordvirae</taxon>
        <taxon>Nucleocytoviricota</taxon>
        <taxon>Megaviricetes</taxon>
        <taxon>Pimascovirales</taxon>
        <taxon>Pimascovirales incertae sedis</taxon>
        <taxon>Marseilleviridae</taxon>
        <taxon>Marseillevirus</taxon>
        <taxon>Marseillevirus massiliense</taxon>
    </lineage>
</organism>
<organismHost>
    <name type="scientific">Acanthamoeba</name>
    <dbReference type="NCBI Taxonomy" id="5754"/>
</organismHost>
<dbReference type="SUPFAM" id="SSF82185">
    <property type="entry name" value="Histone H3 K4-specific methyltransferase SET7/9 N-terminal domain"/>
    <property type="match status" value="1"/>
</dbReference>
<gene>
    <name evidence="1" type="ORF">MAR_ORF050</name>
</gene>
<sequence>MIITGTNNDILWVNISTEKMESFLGKRELVSFAISQKTTVKPKDFEITSTICPREGRETTKTVLPDGNIVRYHEKWVTFDKKGNFRSLVEEIFYEMKNGLLHGRYTKKQHFVGTNPIFVEGTYKRGAKHGRFTMWVKDRVNAICVFSDGLLIEHFKAIDRFKPGPNKKKLWTIFSRNFEKSYEWHVTKIFTPKLTFVEEQMRLEESEEKVFARKRTYYKEKEAEEEELSDGDYIDRELVNMHFDYPEIEEQG</sequence>
<dbReference type="EMBL" id="GU071086">
    <property type="protein sequence ID" value="ADB03837.1"/>
    <property type="molecule type" value="Genomic_DNA"/>
</dbReference>
<evidence type="ECO:0000313" key="2">
    <source>
        <dbReference type="Proteomes" id="UP000029780"/>
    </source>
</evidence>
<reference evidence="1 2" key="1">
    <citation type="journal article" date="2009" name="Proc. Natl. Acad. Sci. U.S.A.">
        <title>Giant Marseillevirus highlights the role of amoebae as a melting pot in emergence of chimeric microorganisms.</title>
        <authorList>
            <person name="Boyer M."/>
            <person name="Yutin N."/>
            <person name="Pagnier I."/>
            <person name="Barrassi L."/>
            <person name="Fournous G."/>
            <person name="Espinosa L."/>
            <person name="Robert C."/>
            <person name="Azza S."/>
            <person name="Sun S."/>
            <person name="Rossmann M.G."/>
            <person name="Suzan-Monti M."/>
            <person name="La Scola B."/>
            <person name="Koonin E.V."/>
            <person name="Raoult D."/>
        </authorList>
    </citation>
    <scope>NUCLEOTIDE SEQUENCE [LARGE SCALE GENOMIC DNA]</scope>
    <source>
        <strain evidence="1 2">T19</strain>
    </source>
</reference>
<dbReference type="Proteomes" id="UP000029780">
    <property type="component" value="Segment"/>
</dbReference>
<keyword evidence="2" id="KW-1185">Reference proteome</keyword>
<name>D2XA60_GBMV</name>
<protein>
    <recommendedName>
        <fullName evidence="3">MORN repeat-containing protein</fullName>
    </recommendedName>
</protein>